<name>A0A8D9A4E5_9HEMI</name>
<proteinExistence type="inferred from homology"/>
<organism evidence="2">
    <name type="scientific">Cacopsylla melanoneura</name>
    <dbReference type="NCBI Taxonomy" id="428564"/>
    <lineage>
        <taxon>Eukaryota</taxon>
        <taxon>Metazoa</taxon>
        <taxon>Ecdysozoa</taxon>
        <taxon>Arthropoda</taxon>
        <taxon>Hexapoda</taxon>
        <taxon>Insecta</taxon>
        <taxon>Pterygota</taxon>
        <taxon>Neoptera</taxon>
        <taxon>Paraneoptera</taxon>
        <taxon>Hemiptera</taxon>
        <taxon>Sternorrhyncha</taxon>
        <taxon>Psylloidea</taxon>
        <taxon>Psyllidae</taxon>
        <taxon>Psyllinae</taxon>
        <taxon>Cacopsylla</taxon>
    </lineage>
</organism>
<comment type="catalytic activity">
    <reaction evidence="1">
        <text>O-phospho-L-threonyl-[protein] + H2O = L-threonyl-[protein] + phosphate</text>
        <dbReference type="Rhea" id="RHEA:47004"/>
        <dbReference type="Rhea" id="RHEA-COMP:11060"/>
        <dbReference type="Rhea" id="RHEA-COMP:11605"/>
        <dbReference type="ChEBI" id="CHEBI:15377"/>
        <dbReference type="ChEBI" id="CHEBI:30013"/>
        <dbReference type="ChEBI" id="CHEBI:43474"/>
        <dbReference type="ChEBI" id="CHEBI:61977"/>
        <dbReference type="EC" id="3.1.3.16"/>
    </reaction>
</comment>
<dbReference type="EMBL" id="HBUF01552493">
    <property type="protein sequence ID" value="CAG6759400.1"/>
    <property type="molecule type" value="Transcribed_RNA"/>
</dbReference>
<comment type="similarity">
    <text evidence="1">Belongs to the protein-tyrosine phosphatase family. Non-receptor class dual specificity subfamily.</text>
</comment>
<dbReference type="EMBL" id="HBUF01552497">
    <property type="protein sequence ID" value="CAG6759404.1"/>
    <property type="molecule type" value="Transcribed_RNA"/>
</dbReference>
<keyword evidence="1" id="KW-0904">Protein phosphatase</keyword>
<dbReference type="EC" id="3.1.3.48" evidence="1"/>
<dbReference type="SUPFAM" id="SSF52799">
    <property type="entry name" value="(Phosphotyrosine protein) phosphatases II"/>
    <property type="match status" value="1"/>
</dbReference>
<dbReference type="GO" id="GO:0008138">
    <property type="term" value="F:protein tyrosine/serine/threonine phosphatase activity"/>
    <property type="evidence" value="ECO:0007669"/>
    <property type="project" value="UniProtKB-UniRule"/>
</dbReference>
<dbReference type="PANTHER" id="PTHR45682">
    <property type="entry name" value="AGAP008228-PA"/>
    <property type="match status" value="1"/>
</dbReference>
<dbReference type="AlphaFoldDB" id="A0A8D9A4E5"/>
<dbReference type="PRINTS" id="PR01908">
    <property type="entry name" value="ADSPHPHTASE"/>
</dbReference>
<dbReference type="InterPro" id="IPR020405">
    <property type="entry name" value="Atypical_DUSP_subfamA"/>
</dbReference>
<dbReference type="EMBL" id="HBUF01552492">
    <property type="protein sequence ID" value="CAG6759399.1"/>
    <property type="molecule type" value="Transcribed_RNA"/>
</dbReference>
<evidence type="ECO:0000256" key="1">
    <source>
        <dbReference type="RuleBase" id="RU366038"/>
    </source>
</evidence>
<evidence type="ECO:0000313" key="2">
    <source>
        <dbReference type="EMBL" id="CAG6759398.1"/>
    </source>
</evidence>
<protein>
    <recommendedName>
        <fullName evidence="1">Dual specificity protein phosphatase</fullName>
        <ecNumber evidence="1">3.1.3.16</ecNumber>
        <ecNumber evidence="1">3.1.3.48</ecNumber>
    </recommendedName>
</protein>
<dbReference type="EMBL" id="HBUF01552495">
    <property type="protein sequence ID" value="CAG6759402.1"/>
    <property type="molecule type" value="Transcribed_RNA"/>
</dbReference>
<dbReference type="EMBL" id="HBUF01552491">
    <property type="protein sequence ID" value="CAG6759398.1"/>
    <property type="molecule type" value="Transcribed_RNA"/>
</dbReference>
<dbReference type="EC" id="3.1.3.16" evidence="1"/>
<sequence length="192" mass="21522">MSAASLLKSDEDAMVAFEKQLNEIISTVRPQAKPLPGYDGGDCRHDMDLDCDEVYPNIFLSDGLTAKNKEYLKRIGVTHVVNAAKGRKFGMVNTTSDYYKDVGIKFLGLELMDLPIANISCHFRDVADFIEDALDNKGKLVNILNNHLEREMAVQKTSTLCGKFSMSHKFKVSSLRFAGPNNTWMIVVKFNH</sequence>
<comment type="function">
    <text evidence="1">Dual specificity phosphatase able to dephosphorylate phosphotyrosine, phosphoserine and phosphothreonine residues, with a preference for phosphotyrosine as a substrate.</text>
</comment>
<comment type="catalytic activity">
    <reaction evidence="1">
        <text>O-phospho-L-seryl-[protein] + H2O = L-seryl-[protein] + phosphate</text>
        <dbReference type="Rhea" id="RHEA:20629"/>
        <dbReference type="Rhea" id="RHEA-COMP:9863"/>
        <dbReference type="Rhea" id="RHEA-COMP:11604"/>
        <dbReference type="ChEBI" id="CHEBI:15377"/>
        <dbReference type="ChEBI" id="CHEBI:29999"/>
        <dbReference type="ChEBI" id="CHEBI:43474"/>
        <dbReference type="ChEBI" id="CHEBI:83421"/>
        <dbReference type="EC" id="3.1.3.16"/>
    </reaction>
</comment>
<dbReference type="EMBL" id="HBUF01552496">
    <property type="protein sequence ID" value="CAG6759403.1"/>
    <property type="molecule type" value="Transcribed_RNA"/>
</dbReference>
<keyword evidence="1" id="KW-0378">Hydrolase</keyword>
<dbReference type="PRINTS" id="PR01909">
    <property type="entry name" value="ADSPHPHTASEA"/>
</dbReference>
<dbReference type="GO" id="GO:0043409">
    <property type="term" value="P:negative regulation of MAPK cascade"/>
    <property type="evidence" value="ECO:0007669"/>
    <property type="project" value="TreeGrafter"/>
</dbReference>
<dbReference type="Gene3D" id="3.90.190.10">
    <property type="entry name" value="Protein tyrosine phosphatase superfamily"/>
    <property type="match status" value="1"/>
</dbReference>
<dbReference type="PANTHER" id="PTHR45682:SF5">
    <property type="entry name" value="DUAL SPECIFICITY PROTEIN PHOSPHATASE"/>
    <property type="match status" value="1"/>
</dbReference>
<dbReference type="EMBL" id="HBUF01552494">
    <property type="protein sequence ID" value="CAG6759401.1"/>
    <property type="molecule type" value="Transcribed_RNA"/>
</dbReference>
<accession>A0A8D9A4E5</accession>
<comment type="catalytic activity">
    <reaction evidence="1">
        <text>O-phospho-L-tyrosyl-[protein] + H2O = L-tyrosyl-[protein] + phosphate</text>
        <dbReference type="Rhea" id="RHEA:10684"/>
        <dbReference type="Rhea" id="RHEA-COMP:10136"/>
        <dbReference type="Rhea" id="RHEA-COMP:20101"/>
        <dbReference type="ChEBI" id="CHEBI:15377"/>
        <dbReference type="ChEBI" id="CHEBI:43474"/>
        <dbReference type="ChEBI" id="CHEBI:46858"/>
        <dbReference type="ChEBI" id="CHEBI:61978"/>
        <dbReference type="EC" id="3.1.3.48"/>
    </reaction>
</comment>
<dbReference type="InterPro" id="IPR029021">
    <property type="entry name" value="Prot-tyrosine_phosphatase-like"/>
</dbReference>
<dbReference type="GO" id="GO:0004722">
    <property type="term" value="F:protein serine/threonine phosphatase activity"/>
    <property type="evidence" value="ECO:0007669"/>
    <property type="project" value="UniProtKB-EC"/>
</dbReference>
<reference evidence="2" key="1">
    <citation type="submission" date="2021-05" db="EMBL/GenBank/DDBJ databases">
        <authorList>
            <person name="Alioto T."/>
            <person name="Alioto T."/>
            <person name="Gomez Garrido J."/>
        </authorList>
    </citation>
    <scope>NUCLEOTIDE SEQUENCE</scope>
</reference>
<dbReference type="GO" id="GO:0004725">
    <property type="term" value="F:protein tyrosine phosphatase activity"/>
    <property type="evidence" value="ECO:0007669"/>
    <property type="project" value="UniProtKB-EC"/>
</dbReference>
<dbReference type="GO" id="GO:0005737">
    <property type="term" value="C:cytoplasm"/>
    <property type="evidence" value="ECO:0007669"/>
    <property type="project" value="TreeGrafter"/>
</dbReference>
<dbReference type="GO" id="GO:0033549">
    <property type="term" value="F:MAP kinase phosphatase activity"/>
    <property type="evidence" value="ECO:0007669"/>
    <property type="project" value="TreeGrafter"/>
</dbReference>